<dbReference type="InterPro" id="IPR008687">
    <property type="entry name" value="MobC"/>
</dbReference>
<gene>
    <name evidence="2" type="ORF">LNP07_06735</name>
</gene>
<evidence type="ECO:0000313" key="2">
    <source>
        <dbReference type="EMBL" id="MCK8625210.1"/>
    </source>
</evidence>
<organism evidence="2 3">
    <name type="scientific">Apilactobacillus xinyiensis</name>
    <dbReference type="NCBI Taxonomy" id="2841032"/>
    <lineage>
        <taxon>Bacteria</taxon>
        <taxon>Bacillati</taxon>
        <taxon>Bacillota</taxon>
        <taxon>Bacilli</taxon>
        <taxon>Lactobacillales</taxon>
        <taxon>Lactobacillaceae</taxon>
        <taxon>Apilactobacillus</taxon>
    </lineage>
</organism>
<comment type="caution">
    <text evidence="2">The sequence shown here is derived from an EMBL/GenBank/DDBJ whole genome shotgun (WGS) entry which is preliminary data.</text>
</comment>
<dbReference type="RefSeq" id="WP_248601929.1">
    <property type="nucleotide sequence ID" value="NZ_JAJIAO010000011.1"/>
</dbReference>
<proteinExistence type="predicted"/>
<evidence type="ECO:0000313" key="3">
    <source>
        <dbReference type="Proteomes" id="UP001522905"/>
    </source>
</evidence>
<dbReference type="Proteomes" id="UP001522905">
    <property type="component" value="Unassembled WGS sequence"/>
</dbReference>
<feature type="domain" description="Bacterial mobilisation" evidence="1">
    <location>
        <begin position="58"/>
        <end position="99"/>
    </location>
</feature>
<evidence type="ECO:0000259" key="1">
    <source>
        <dbReference type="Pfam" id="PF05713"/>
    </source>
</evidence>
<accession>A0ABT0I390</accession>
<sequence length="100" mass="11570">MVRKQVNISLNDAEFETLNFLALEHNSKRSTVLKSLINHQKLKEPKIMPNQALAINHQLKKMGNNLNQLTKIAHQNGQLEQLDTLQKMRDELSQICQQLK</sequence>
<name>A0ABT0I390_9LACO</name>
<keyword evidence="3" id="KW-1185">Reference proteome</keyword>
<dbReference type="EMBL" id="JAJIAO010000011">
    <property type="protein sequence ID" value="MCK8625210.1"/>
    <property type="molecule type" value="Genomic_DNA"/>
</dbReference>
<protein>
    <submittedName>
        <fullName evidence="2">MobC family plasmid mobilization relaxosome protein</fullName>
    </submittedName>
</protein>
<dbReference type="Pfam" id="PF05713">
    <property type="entry name" value="MobC"/>
    <property type="match status" value="1"/>
</dbReference>
<reference evidence="2 3" key="1">
    <citation type="submission" date="2021-11" db="EMBL/GenBank/DDBJ databases">
        <title>Comparative genomics of bee honey and flower isolates.</title>
        <authorList>
            <person name="Bechtner J.D."/>
            <person name="Gallus M.K."/>
            <person name="Ehrmann M."/>
        </authorList>
    </citation>
    <scope>NUCLEOTIDE SEQUENCE [LARGE SCALE GENOMIC DNA]</scope>
    <source>
        <strain evidence="2 3">M161</strain>
    </source>
</reference>